<dbReference type="GO" id="GO:0003700">
    <property type="term" value="F:DNA-binding transcription factor activity"/>
    <property type="evidence" value="ECO:0007669"/>
    <property type="project" value="InterPro"/>
</dbReference>
<feature type="compositionally biased region" description="Polar residues" evidence="1">
    <location>
        <begin position="248"/>
        <end position="270"/>
    </location>
</feature>
<evidence type="ECO:0000313" key="2">
    <source>
        <dbReference type="EMBL" id="KAH8983213.1"/>
    </source>
</evidence>
<feature type="region of interest" description="Disordered" evidence="1">
    <location>
        <begin position="51"/>
        <end position="325"/>
    </location>
</feature>
<gene>
    <name evidence="2" type="ORF">EDB92DRAFT_1803954</name>
</gene>
<keyword evidence="3" id="KW-1185">Reference proteome</keyword>
<dbReference type="SUPFAM" id="SSF57959">
    <property type="entry name" value="Leucine zipper domain"/>
    <property type="match status" value="1"/>
</dbReference>
<dbReference type="Gene3D" id="1.20.5.170">
    <property type="match status" value="1"/>
</dbReference>
<dbReference type="Proteomes" id="UP001201163">
    <property type="component" value="Unassembled WGS sequence"/>
</dbReference>
<dbReference type="AlphaFoldDB" id="A0AAD4L9Z1"/>
<evidence type="ECO:0000256" key="1">
    <source>
        <dbReference type="SAM" id="MobiDB-lite"/>
    </source>
</evidence>
<feature type="compositionally biased region" description="Polar residues" evidence="1">
    <location>
        <begin position="281"/>
        <end position="291"/>
    </location>
</feature>
<feature type="region of interest" description="Disordered" evidence="1">
    <location>
        <begin position="1"/>
        <end position="22"/>
    </location>
</feature>
<evidence type="ECO:0008006" key="4">
    <source>
        <dbReference type="Google" id="ProtNLM"/>
    </source>
</evidence>
<feature type="compositionally biased region" description="Low complexity" evidence="1">
    <location>
        <begin position="143"/>
        <end position="154"/>
    </location>
</feature>
<feature type="compositionally biased region" description="Polar residues" evidence="1">
    <location>
        <begin position="94"/>
        <end position="120"/>
    </location>
</feature>
<protein>
    <recommendedName>
        <fullName evidence="4">BZIP domain-containing protein</fullName>
    </recommendedName>
</protein>
<dbReference type="EMBL" id="JAKELL010000091">
    <property type="protein sequence ID" value="KAH8983213.1"/>
    <property type="molecule type" value="Genomic_DNA"/>
</dbReference>
<feature type="compositionally biased region" description="Polar residues" evidence="1">
    <location>
        <begin position="313"/>
        <end position="325"/>
    </location>
</feature>
<organism evidence="2 3">
    <name type="scientific">Lactarius akahatsu</name>
    <dbReference type="NCBI Taxonomy" id="416441"/>
    <lineage>
        <taxon>Eukaryota</taxon>
        <taxon>Fungi</taxon>
        <taxon>Dikarya</taxon>
        <taxon>Basidiomycota</taxon>
        <taxon>Agaricomycotina</taxon>
        <taxon>Agaricomycetes</taxon>
        <taxon>Russulales</taxon>
        <taxon>Russulaceae</taxon>
        <taxon>Lactarius</taxon>
    </lineage>
</organism>
<feature type="compositionally biased region" description="Low complexity" evidence="1">
    <location>
        <begin position="168"/>
        <end position="182"/>
    </location>
</feature>
<sequence>MSSKRGRKRNDNLPPNRARDVQRAFRARRAAHLDALEQRVAELEEENSNLRAALNLPPANRLPLGKGPTGKDKPKPTPAPPSRPSTTLEVVSRAGSSADSPTSTRAQSLSPSTITASMRPSPNAVHSLEGGSWDQSMMMGEEQNQQPPHSSSPSTGYPLSGVPAHNKPPSQYSYPSPAQSSSRTTLPGTMYMPVAPQGNQNFGHTTDRPLTEAYGGNYPVRDLREDQQRFPYSQTSYSGPEAAHLPQHSPSTPSLHYSTQQHRDASSAQTPIPFAHRRSITDPQGFSSLVNQYPHLPPPPALRRLSPPRLAETSHSVRPSFNGSS</sequence>
<accession>A0AAD4L9Z1</accession>
<proteinExistence type="predicted"/>
<feature type="compositionally biased region" description="Low complexity" evidence="1">
    <location>
        <begin position="51"/>
        <end position="66"/>
    </location>
</feature>
<name>A0AAD4L9Z1_9AGAM</name>
<comment type="caution">
    <text evidence="2">The sequence shown here is derived from an EMBL/GenBank/DDBJ whole genome shotgun (WGS) entry which is preliminary data.</text>
</comment>
<evidence type="ECO:0000313" key="3">
    <source>
        <dbReference type="Proteomes" id="UP001201163"/>
    </source>
</evidence>
<dbReference type="InterPro" id="IPR046347">
    <property type="entry name" value="bZIP_sf"/>
</dbReference>
<reference evidence="2" key="1">
    <citation type="submission" date="2022-01" db="EMBL/GenBank/DDBJ databases">
        <title>Comparative genomics reveals a dynamic genome evolution in the ectomycorrhizal milk-cap (Lactarius) mushrooms.</title>
        <authorList>
            <consortium name="DOE Joint Genome Institute"/>
            <person name="Lebreton A."/>
            <person name="Tang N."/>
            <person name="Kuo A."/>
            <person name="LaButti K."/>
            <person name="Drula E."/>
            <person name="Barry K."/>
            <person name="Clum A."/>
            <person name="Lipzen A."/>
            <person name="Mousain D."/>
            <person name="Ng V."/>
            <person name="Wang R."/>
            <person name="Wang X."/>
            <person name="Dai Y."/>
            <person name="Henrissat B."/>
            <person name="Grigoriev I.V."/>
            <person name="Guerin-Laguette A."/>
            <person name="Yu F."/>
            <person name="Martin F.M."/>
        </authorList>
    </citation>
    <scope>NUCLEOTIDE SEQUENCE</scope>
    <source>
        <strain evidence="2">QP</strain>
    </source>
</reference>